<dbReference type="RefSeq" id="WP_044206758.1">
    <property type="nucleotide sequence ID" value="NZ_JADOXW010000034.1"/>
</dbReference>
<evidence type="ECO:0000313" key="2">
    <source>
        <dbReference type="Proteomes" id="UP000029447"/>
    </source>
</evidence>
<organism evidence="1 2">
    <name type="scientific">Pectobacterium odoriferum</name>
    <dbReference type="NCBI Taxonomy" id="78398"/>
    <lineage>
        <taxon>Bacteria</taxon>
        <taxon>Pseudomonadati</taxon>
        <taxon>Pseudomonadota</taxon>
        <taxon>Gammaproteobacteria</taxon>
        <taxon>Enterobacterales</taxon>
        <taxon>Pectobacteriaceae</taxon>
        <taxon>Pectobacterium</taxon>
    </lineage>
</organism>
<keyword evidence="2" id="KW-1185">Reference proteome</keyword>
<dbReference type="Proteomes" id="UP000029447">
    <property type="component" value="Unassembled WGS sequence"/>
</dbReference>
<reference evidence="1 2" key="1">
    <citation type="submission" date="2014-08" db="EMBL/GenBank/DDBJ databases">
        <title>Genome sequences of NCPPB Pectobacterium isolates.</title>
        <authorList>
            <person name="Glover R.H."/>
            <person name="Sapp M."/>
            <person name="Elphinstone J."/>
        </authorList>
    </citation>
    <scope>NUCLEOTIDE SEQUENCE [LARGE SCALE GENOMIC DNA]</scope>
    <source>
        <strain evidence="1 2">NCPPB3841</strain>
    </source>
</reference>
<dbReference type="EMBL" id="JQOF01000013">
    <property type="protein sequence ID" value="KGA40743.1"/>
    <property type="molecule type" value="Genomic_DNA"/>
</dbReference>
<name>A0ABR4VMX4_9GAMM</name>
<sequence>MISNPKVIVMPRGKGDFSIAVTDGSDDFRDAVLMVAAGNKQDSEDFVDTMESVLYFAAKRILELEKSTPNQPE</sequence>
<comment type="caution">
    <text evidence="1">The sequence shown here is derived from an EMBL/GenBank/DDBJ whole genome shotgun (WGS) entry which is preliminary data.</text>
</comment>
<accession>A0ABR4VMX4</accession>
<protein>
    <submittedName>
        <fullName evidence="1">Uncharacterized protein</fullName>
    </submittedName>
</protein>
<gene>
    <name evidence="1" type="ORF">KU75_16110</name>
</gene>
<evidence type="ECO:0000313" key="1">
    <source>
        <dbReference type="EMBL" id="KGA40743.1"/>
    </source>
</evidence>
<proteinExistence type="predicted"/>